<gene>
    <name evidence="2" type="ORF">IAB05_03505</name>
</gene>
<dbReference type="InterPro" id="IPR050229">
    <property type="entry name" value="GlpE_sulfurtransferase"/>
</dbReference>
<dbReference type="PROSITE" id="PS50206">
    <property type="entry name" value="RHODANESE_3"/>
    <property type="match status" value="1"/>
</dbReference>
<evidence type="ECO:0000259" key="1">
    <source>
        <dbReference type="PROSITE" id="PS50206"/>
    </source>
</evidence>
<reference evidence="2" key="2">
    <citation type="journal article" date="2021" name="PeerJ">
        <title>Extensive microbial diversity within the chicken gut microbiome revealed by metagenomics and culture.</title>
        <authorList>
            <person name="Gilroy R."/>
            <person name="Ravi A."/>
            <person name="Getino M."/>
            <person name="Pursley I."/>
            <person name="Horton D.L."/>
            <person name="Alikhan N.F."/>
            <person name="Baker D."/>
            <person name="Gharbi K."/>
            <person name="Hall N."/>
            <person name="Watson M."/>
            <person name="Adriaenssens E.M."/>
            <person name="Foster-Nyarko E."/>
            <person name="Jarju S."/>
            <person name="Secka A."/>
            <person name="Antonio M."/>
            <person name="Oren A."/>
            <person name="Chaudhuri R.R."/>
            <person name="La Ragione R."/>
            <person name="Hildebrand F."/>
            <person name="Pallen M.J."/>
        </authorList>
    </citation>
    <scope>NUCLEOTIDE SEQUENCE</scope>
    <source>
        <strain evidence="2">18911</strain>
    </source>
</reference>
<reference evidence="2" key="1">
    <citation type="submission" date="2020-10" db="EMBL/GenBank/DDBJ databases">
        <authorList>
            <person name="Gilroy R."/>
        </authorList>
    </citation>
    <scope>NUCLEOTIDE SEQUENCE</scope>
    <source>
        <strain evidence="2">18911</strain>
    </source>
</reference>
<dbReference type="SUPFAM" id="SSF52821">
    <property type="entry name" value="Rhodanese/Cell cycle control phosphatase"/>
    <property type="match status" value="1"/>
</dbReference>
<comment type="caution">
    <text evidence="2">The sequence shown here is derived from an EMBL/GenBank/DDBJ whole genome shotgun (WGS) entry which is preliminary data.</text>
</comment>
<dbReference type="Pfam" id="PF02852">
    <property type="entry name" value="Pyr_redox_dim"/>
    <property type="match status" value="1"/>
</dbReference>
<dbReference type="Proteomes" id="UP000824094">
    <property type="component" value="Unassembled WGS sequence"/>
</dbReference>
<dbReference type="SMART" id="SM00450">
    <property type="entry name" value="RHOD"/>
    <property type="match status" value="1"/>
</dbReference>
<dbReference type="PANTHER" id="PTHR43031:SF1">
    <property type="entry name" value="PYRIDINE NUCLEOTIDE-DISULPHIDE OXIDOREDUCTASE"/>
    <property type="match status" value="1"/>
</dbReference>
<dbReference type="Gene3D" id="3.50.50.60">
    <property type="entry name" value="FAD/NAD(P)-binding domain"/>
    <property type="match status" value="1"/>
</dbReference>
<organism evidence="2 3">
    <name type="scientific">Candidatus Stercoripulliclostridium merdigallinarum</name>
    <dbReference type="NCBI Taxonomy" id="2840951"/>
    <lineage>
        <taxon>Bacteria</taxon>
        <taxon>Bacillati</taxon>
        <taxon>Bacillota</taxon>
        <taxon>Clostridia</taxon>
        <taxon>Eubacteriales</taxon>
        <taxon>Candidatus Stercoripulliclostridium</taxon>
    </lineage>
</organism>
<dbReference type="InterPro" id="IPR016156">
    <property type="entry name" value="FAD/NAD-linked_Rdtase_dimer_sf"/>
</dbReference>
<dbReference type="AlphaFoldDB" id="A0A9D1SI25"/>
<proteinExistence type="predicted"/>
<dbReference type="PANTHER" id="PTHR43031">
    <property type="entry name" value="FAD-DEPENDENT OXIDOREDUCTASE"/>
    <property type="match status" value="1"/>
</dbReference>
<accession>A0A9D1SI25</accession>
<dbReference type="SUPFAM" id="SSF55424">
    <property type="entry name" value="FAD/NAD-linked reductases, dimerisation (C-terminal) domain"/>
    <property type="match status" value="1"/>
</dbReference>
<sequence>MKVYAFPMSHAGYYPGGKQLKMKLLFAPDGKILGAQAIGEQYAEKQIDVISAVMHFGGTVYDLEQMELCYAPPFNSAKSPVNMLGFIAHNVLSGLCPTVYPEDLTDDSFVLDVRNPSELRFGGIPGAVNIPLDMLRNNLDKLPKDKKIVASCAVGLRGYLAVRILRQHGFDACNLSGGYSLYRLYKRI</sequence>
<dbReference type="InterPro" id="IPR001763">
    <property type="entry name" value="Rhodanese-like_dom"/>
</dbReference>
<evidence type="ECO:0000313" key="2">
    <source>
        <dbReference type="EMBL" id="HIU60443.1"/>
    </source>
</evidence>
<dbReference type="Gene3D" id="3.40.250.10">
    <property type="entry name" value="Rhodanese-like domain"/>
    <property type="match status" value="1"/>
</dbReference>
<dbReference type="InterPro" id="IPR036873">
    <property type="entry name" value="Rhodanese-like_dom_sf"/>
</dbReference>
<dbReference type="EMBL" id="DVNF01000103">
    <property type="protein sequence ID" value="HIU60443.1"/>
    <property type="molecule type" value="Genomic_DNA"/>
</dbReference>
<feature type="domain" description="Rhodanese" evidence="1">
    <location>
        <begin position="104"/>
        <end position="187"/>
    </location>
</feature>
<dbReference type="InterPro" id="IPR036188">
    <property type="entry name" value="FAD/NAD-bd_sf"/>
</dbReference>
<dbReference type="Pfam" id="PF00581">
    <property type="entry name" value="Rhodanese"/>
    <property type="match status" value="1"/>
</dbReference>
<protein>
    <recommendedName>
        <fullName evidence="1">Rhodanese domain-containing protein</fullName>
    </recommendedName>
</protein>
<dbReference type="InterPro" id="IPR004099">
    <property type="entry name" value="Pyr_nucl-diS_OxRdtase_dimer"/>
</dbReference>
<name>A0A9D1SI25_9FIRM</name>
<evidence type="ECO:0000313" key="3">
    <source>
        <dbReference type="Proteomes" id="UP000824094"/>
    </source>
</evidence>